<protein>
    <submittedName>
        <fullName evidence="6">O-methyltransferase COMT-type</fullName>
    </submittedName>
</protein>
<dbReference type="PANTHER" id="PTHR11746">
    <property type="entry name" value="O-METHYLTRANSFERASE"/>
    <property type="match status" value="1"/>
</dbReference>
<dbReference type="Pfam" id="PF08100">
    <property type="entry name" value="Dimerisation"/>
    <property type="match status" value="1"/>
</dbReference>
<evidence type="ECO:0000256" key="1">
    <source>
        <dbReference type="ARBA" id="ARBA00022603"/>
    </source>
</evidence>
<dbReference type="SUPFAM" id="SSF53335">
    <property type="entry name" value="S-adenosyl-L-methionine-dependent methyltransferases"/>
    <property type="match status" value="1"/>
</dbReference>
<feature type="domain" description="O-methyltransferase dimerisation" evidence="5">
    <location>
        <begin position="16"/>
        <end position="73"/>
    </location>
</feature>
<dbReference type="AlphaFoldDB" id="A0A2P5AMJ4"/>
<accession>A0A2P5AMJ4</accession>
<reference evidence="7" key="1">
    <citation type="submission" date="2016-06" db="EMBL/GenBank/DDBJ databases">
        <title>Parallel loss of symbiosis genes in relatives of nitrogen-fixing non-legume Parasponia.</title>
        <authorList>
            <person name="Van Velzen R."/>
            <person name="Holmer R."/>
            <person name="Bu F."/>
            <person name="Rutten L."/>
            <person name="Van Zeijl A."/>
            <person name="Liu W."/>
            <person name="Santuari L."/>
            <person name="Cao Q."/>
            <person name="Sharma T."/>
            <person name="Shen D."/>
            <person name="Roswanjaya Y."/>
            <person name="Wardhani T."/>
            <person name="Kalhor M.S."/>
            <person name="Jansen J."/>
            <person name="Van den Hoogen J."/>
            <person name="Gungor B."/>
            <person name="Hartog M."/>
            <person name="Hontelez J."/>
            <person name="Verver J."/>
            <person name="Yang W.-C."/>
            <person name="Schijlen E."/>
            <person name="Repin R."/>
            <person name="Schilthuizen M."/>
            <person name="Schranz E."/>
            <person name="Heidstra R."/>
            <person name="Miyata K."/>
            <person name="Fedorova E."/>
            <person name="Kohlen W."/>
            <person name="Bisseling T."/>
            <person name="Smit S."/>
            <person name="Geurts R."/>
        </authorList>
    </citation>
    <scope>NUCLEOTIDE SEQUENCE [LARGE SCALE GENOMIC DNA]</scope>
    <source>
        <strain evidence="7">cv. WU1-14</strain>
    </source>
</reference>
<dbReference type="SUPFAM" id="SSF46785">
    <property type="entry name" value="Winged helix' DNA-binding domain"/>
    <property type="match status" value="1"/>
</dbReference>
<dbReference type="GO" id="GO:0032259">
    <property type="term" value="P:methylation"/>
    <property type="evidence" value="ECO:0007669"/>
    <property type="project" value="UniProtKB-KW"/>
</dbReference>
<dbReference type="InterPro" id="IPR016461">
    <property type="entry name" value="COMT-like"/>
</dbReference>
<comment type="caution">
    <text evidence="6">The sequence shown here is derived from an EMBL/GenBank/DDBJ whole genome shotgun (WGS) entry which is preliminary data.</text>
</comment>
<dbReference type="GO" id="GO:0046983">
    <property type="term" value="F:protein dimerization activity"/>
    <property type="evidence" value="ECO:0007669"/>
    <property type="project" value="InterPro"/>
</dbReference>
<dbReference type="InterPro" id="IPR036388">
    <property type="entry name" value="WH-like_DNA-bd_sf"/>
</dbReference>
<dbReference type="Gene3D" id="3.40.50.150">
    <property type="entry name" value="Vaccinia Virus protein VP39"/>
    <property type="match status" value="2"/>
</dbReference>
<evidence type="ECO:0000256" key="3">
    <source>
        <dbReference type="ARBA" id="ARBA00022691"/>
    </source>
</evidence>
<evidence type="ECO:0000256" key="2">
    <source>
        <dbReference type="ARBA" id="ARBA00022679"/>
    </source>
</evidence>
<evidence type="ECO:0000313" key="7">
    <source>
        <dbReference type="Proteomes" id="UP000237105"/>
    </source>
</evidence>
<dbReference type="InterPro" id="IPR036390">
    <property type="entry name" value="WH_DNA-bd_sf"/>
</dbReference>
<dbReference type="OrthoDB" id="1606438at2759"/>
<name>A0A2P5AMJ4_PARAD</name>
<dbReference type="Proteomes" id="UP000237105">
    <property type="component" value="Unassembled WGS sequence"/>
</dbReference>
<dbReference type="InterPro" id="IPR001077">
    <property type="entry name" value="COMT_C"/>
</dbReference>
<keyword evidence="1 6" id="KW-0489">Methyltransferase</keyword>
<dbReference type="GO" id="GO:0008171">
    <property type="term" value="F:O-methyltransferase activity"/>
    <property type="evidence" value="ECO:0007669"/>
    <property type="project" value="InterPro"/>
</dbReference>
<feature type="domain" description="O-methyltransferase C-terminal" evidence="4">
    <location>
        <begin position="103"/>
        <end position="168"/>
    </location>
</feature>
<dbReference type="EMBL" id="JXTB01000519">
    <property type="protein sequence ID" value="PON37752.1"/>
    <property type="molecule type" value="Genomic_DNA"/>
</dbReference>
<keyword evidence="2 6" id="KW-0808">Transferase</keyword>
<keyword evidence="3" id="KW-0949">S-adenosyl-L-methionine</keyword>
<evidence type="ECO:0000259" key="5">
    <source>
        <dbReference type="Pfam" id="PF08100"/>
    </source>
</evidence>
<proteinExistence type="predicted"/>
<organism evidence="6 7">
    <name type="scientific">Parasponia andersonii</name>
    <name type="common">Sponia andersonii</name>
    <dbReference type="NCBI Taxonomy" id="3476"/>
    <lineage>
        <taxon>Eukaryota</taxon>
        <taxon>Viridiplantae</taxon>
        <taxon>Streptophyta</taxon>
        <taxon>Embryophyta</taxon>
        <taxon>Tracheophyta</taxon>
        <taxon>Spermatophyta</taxon>
        <taxon>Magnoliopsida</taxon>
        <taxon>eudicotyledons</taxon>
        <taxon>Gunneridae</taxon>
        <taxon>Pentapetalae</taxon>
        <taxon>rosids</taxon>
        <taxon>fabids</taxon>
        <taxon>Rosales</taxon>
        <taxon>Cannabaceae</taxon>
        <taxon>Parasponia</taxon>
    </lineage>
</organism>
<keyword evidence="7" id="KW-1185">Reference proteome</keyword>
<dbReference type="InterPro" id="IPR012967">
    <property type="entry name" value="COMT_dimerisation"/>
</dbReference>
<gene>
    <name evidence="6" type="ORF">PanWU01x14_317890</name>
</gene>
<evidence type="ECO:0000259" key="4">
    <source>
        <dbReference type="Pfam" id="PF00891"/>
    </source>
</evidence>
<sequence length="247" mass="26951">MKRRTTSSMPCNFGSSSVLPMVLKAAVELGLLEIIERAGPGALLTPAQIASELPTQNPDCPLVLDRLLRLLSGFMGLPQLPSTSLGMVMEFQWHLYYFPCRTSLTSLVDVGGGDDTILNMIISKYPSIKGFNFDLATILDKSPHHPGIKHCSGDMFASIPKGDAICMKVSGYYMLGMTNMVILGAPETSLAARSLFQFDLFVMNTNITGKERTAREFEGLAKEAGFSQIYLACSAYNFSVVELCKRA</sequence>
<evidence type="ECO:0000313" key="6">
    <source>
        <dbReference type="EMBL" id="PON37752.1"/>
    </source>
</evidence>
<dbReference type="InterPro" id="IPR029063">
    <property type="entry name" value="SAM-dependent_MTases_sf"/>
</dbReference>
<dbReference type="FunFam" id="1.10.10.10:FF:000357">
    <property type="entry name" value="Caffeic acid 3-O-methyltransferase"/>
    <property type="match status" value="1"/>
</dbReference>
<dbReference type="Gene3D" id="1.10.10.10">
    <property type="entry name" value="Winged helix-like DNA-binding domain superfamily/Winged helix DNA-binding domain"/>
    <property type="match status" value="1"/>
</dbReference>
<dbReference type="Pfam" id="PF00891">
    <property type="entry name" value="Methyltransf_2"/>
    <property type="match status" value="1"/>
</dbReference>